<gene>
    <name evidence="2" type="ORF">PFISCL1PPCAC_12657</name>
</gene>
<keyword evidence="1" id="KW-1133">Transmembrane helix</keyword>
<dbReference type="AlphaFoldDB" id="A0AAV5VTK4"/>
<evidence type="ECO:0000313" key="3">
    <source>
        <dbReference type="Proteomes" id="UP001432322"/>
    </source>
</evidence>
<feature type="transmembrane region" description="Helical" evidence="1">
    <location>
        <begin position="74"/>
        <end position="97"/>
    </location>
</feature>
<accession>A0AAV5VTK4</accession>
<reference evidence="2" key="1">
    <citation type="submission" date="2023-10" db="EMBL/GenBank/DDBJ databases">
        <title>Genome assembly of Pristionchus species.</title>
        <authorList>
            <person name="Yoshida K."/>
            <person name="Sommer R.J."/>
        </authorList>
    </citation>
    <scope>NUCLEOTIDE SEQUENCE</scope>
    <source>
        <strain evidence="2">RS5133</strain>
    </source>
</reference>
<dbReference type="EMBL" id="BTSY01000004">
    <property type="protein sequence ID" value="GMT21360.1"/>
    <property type="molecule type" value="Genomic_DNA"/>
</dbReference>
<feature type="non-terminal residue" evidence="2">
    <location>
        <position position="1"/>
    </location>
</feature>
<keyword evidence="1" id="KW-0812">Transmembrane</keyword>
<dbReference type="Proteomes" id="UP001432322">
    <property type="component" value="Unassembled WGS sequence"/>
</dbReference>
<sequence length="148" mass="16749">NISWVGQYSRSVSVFGKEAGDCGEAESGKSKKTTTSICSHSLFFANIQRITARDKLFQRFESAQKRLCRTTRALLAELLVGGLFYILPSVIFTIFHLQPPRFLPDMVFTVSRVLFVLSFALQSTASALIFLSNHRYGRVRIYFIQSIN</sequence>
<name>A0AAV5VTK4_9BILA</name>
<evidence type="ECO:0008006" key="4">
    <source>
        <dbReference type="Google" id="ProtNLM"/>
    </source>
</evidence>
<evidence type="ECO:0000256" key="1">
    <source>
        <dbReference type="SAM" id="Phobius"/>
    </source>
</evidence>
<evidence type="ECO:0000313" key="2">
    <source>
        <dbReference type="EMBL" id="GMT21360.1"/>
    </source>
</evidence>
<comment type="caution">
    <text evidence="2">The sequence shown here is derived from an EMBL/GenBank/DDBJ whole genome shotgun (WGS) entry which is preliminary data.</text>
</comment>
<organism evidence="2 3">
    <name type="scientific">Pristionchus fissidentatus</name>
    <dbReference type="NCBI Taxonomy" id="1538716"/>
    <lineage>
        <taxon>Eukaryota</taxon>
        <taxon>Metazoa</taxon>
        <taxon>Ecdysozoa</taxon>
        <taxon>Nematoda</taxon>
        <taxon>Chromadorea</taxon>
        <taxon>Rhabditida</taxon>
        <taxon>Rhabditina</taxon>
        <taxon>Diplogasteromorpha</taxon>
        <taxon>Diplogasteroidea</taxon>
        <taxon>Neodiplogasteridae</taxon>
        <taxon>Pristionchus</taxon>
    </lineage>
</organism>
<proteinExistence type="predicted"/>
<feature type="transmembrane region" description="Helical" evidence="1">
    <location>
        <begin position="109"/>
        <end position="131"/>
    </location>
</feature>
<keyword evidence="1" id="KW-0472">Membrane</keyword>
<keyword evidence="3" id="KW-1185">Reference proteome</keyword>
<feature type="non-terminal residue" evidence="2">
    <location>
        <position position="148"/>
    </location>
</feature>
<protein>
    <recommendedName>
        <fullName evidence="4">G protein-coupled receptor</fullName>
    </recommendedName>
</protein>